<evidence type="ECO:0000256" key="3">
    <source>
        <dbReference type="ARBA" id="ARBA00013252"/>
    </source>
</evidence>
<proteinExistence type="inferred from homology"/>
<name>A0A2T4UFD6_9ACTN</name>
<dbReference type="Proteomes" id="UP000240739">
    <property type="component" value="Unassembled WGS sequence"/>
</dbReference>
<dbReference type="SUPFAM" id="SSF55248">
    <property type="entry name" value="PCD-like"/>
    <property type="match status" value="1"/>
</dbReference>
<comment type="caution">
    <text evidence="6">The sequence shown here is derived from an EMBL/GenBank/DDBJ whole genome shotgun (WGS) entry which is preliminary data.</text>
</comment>
<evidence type="ECO:0000256" key="1">
    <source>
        <dbReference type="ARBA" id="ARBA00001554"/>
    </source>
</evidence>
<comment type="catalytic activity">
    <reaction evidence="1">
        <text>(4aS,6R)-4a-hydroxy-L-erythro-5,6,7,8-tetrahydrobiopterin = (6R)-L-erythro-6,7-dihydrobiopterin + H2O</text>
        <dbReference type="Rhea" id="RHEA:11920"/>
        <dbReference type="ChEBI" id="CHEBI:15377"/>
        <dbReference type="ChEBI" id="CHEBI:15642"/>
        <dbReference type="ChEBI" id="CHEBI:43120"/>
        <dbReference type="EC" id="4.2.1.96"/>
    </reaction>
</comment>
<dbReference type="AlphaFoldDB" id="A0A2T4UFD6"/>
<gene>
    <name evidence="6" type="ORF">C7Y72_16095</name>
</gene>
<evidence type="ECO:0000256" key="5">
    <source>
        <dbReference type="ARBA" id="ARBA00023239"/>
    </source>
</evidence>
<dbReference type="GO" id="GO:0006729">
    <property type="term" value="P:tetrahydrobiopterin biosynthetic process"/>
    <property type="evidence" value="ECO:0007669"/>
    <property type="project" value="InterPro"/>
</dbReference>
<keyword evidence="7" id="KW-1185">Reference proteome</keyword>
<dbReference type="InterPro" id="IPR001533">
    <property type="entry name" value="Pterin_deHydtase"/>
</dbReference>
<sequence length="93" mass="10171">MALLHDDEIDRALADRPHWRRAGAELVLERTVADFAAAIAYVNRVAEVAEARDHHPDLEVHGWNTVRLRVSTHSEGGITAADLALVAAIDELG</sequence>
<evidence type="ECO:0000313" key="7">
    <source>
        <dbReference type="Proteomes" id="UP000240739"/>
    </source>
</evidence>
<dbReference type="PANTHER" id="PTHR12599">
    <property type="entry name" value="PTERIN-4-ALPHA-CARBINOLAMINE DEHYDRATASE"/>
    <property type="match status" value="1"/>
</dbReference>
<evidence type="ECO:0000313" key="6">
    <source>
        <dbReference type="EMBL" id="PTL56480.1"/>
    </source>
</evidence>
<dbReference type="OrthoDB" id="15077at2"/>
<accession>A0A2T4UFD6</accession>
<protein>
    <recommendedName>
        <fullName evidence="4">Putative pterin-4-alpha-carbinolamine dehydratase</fullName>
        <ecNumber evidence="3">4.2.1.96</ecNumber>
    </recommendedName>
</protein>
<dbReference type="EC" id="4.2.1.96" evidence="3"/>
<dbReference type="EMBL" id="PYYB01000002">
    <property type="protein sequence ID" value="PTL56480.1"/>
    <property type="molecule type" value="Genomic_DNA"/>
</dbReference>
<keyword evidence="5" id="KW-0456">Lyase</keyword>
<dbReference type="Pfam" id="PF01329">
    <property type="entry name" value="Pterin_4a"/>
    <property type="match status" value="1"/>
</dbReference>
<dbReference type="Gene3D" id="3.30.1360.20">
    <property type="entry name" value="Transcriptional coactivator/pterin dehydratase"/>
    <property type="match status" value="1"/>
</dbReference>
<organism evidence="6 7">
    <name type="scientific">Paraconexibacter algicola</name>
    <dbReference type="NCBI Taxonomy" id="2133960"/>
    <lineage>
        <taxon>Bacteria</taxon>
        <taxon>Bacillati</taxon>
        <taxon>Actinomycetota</taxon>
        <taxon>Thermoleophilia</taxon>
        <taxon>Solirubrobacterales</taxon>
        <taxon>Paraconexibacteraceae</taxon>
        <taxon>Paraconexibacter</taxon>
    </lineage>
</organism>
<dbReference type="NCBIfam" id="NF002017">
    <property type="entry name" value="PRK00823.1-2"/>
    <property type="match status" value="1"/>
</dbReference>
<evidence type="ECO:0000256" key="2">
    <source>
        <dbReference type="ARBA" id="ARBA00006472"/>
    </source>
</evidence>
<dbReference type="PANTHER" id="PTHR12599:SF0">
    <property type="entry name" value="PTERIN-4-ALPHA-CARBINOLAMINE DEHYDRATASE"/>
    <property type="match status" value="1"/>
</dbReference>
<dbReference type="GO" id="GO:0008124">
    <property type="term" value="F:4-alpha-hydroxytetrahydrobiopterin dehydratase activity"/>
    <property type="evidence" value="ECO:0007669"/>
    <property type="project" value="UniProtKB-EC"/>
</dbReference>
<dbReference type="CDD" id="cd00488">
    <property type="entry name" value="PCD_DCoH"/>
    <property type="match status" value="1"/>
</dbReference>
<reference evidence="6 7" key="1">
    <citation type="submission" date="2018-03" db="EMBL/GenBank/DDBJ databases">
        <title>Aquarubrobacter algicola gen. nov., sp. nov., a novel actinobacterium isolated from shallow eutrophic lake during the end of cyanobacterial harmful algal blooms.</title>
        <authorList>
            <person name="Chun S.J."/>
        </authorList>
    </citation>
    <scope>NUCLEOTIDE SEQUENCE [LARGE SCALE GENOMIC DNA]</scope>
    <source>
        <strain evidence="6 7">Seoho-28</strain>
    </source>
</reference>
<dbReference type="InterPro" id="IPR036428">
    <property type="entry name" value="PCD_sf"/>
</dbReference>
<comment type="similarity">
    <text evidence="2">Belongs to the pterin-4-alpha-carbinolamine dehydratase family.</text>
</comment>
<dbReference type="RefSeq" id="WP_107570199.1">
    <property type="nucleotide sequence ID" value="NZ_PYYB01000002.1"/>
</dbReference>
<evidence type="ECO:0000256" key="4">
    <source>
        <dbReference type="ARBA" id="ARBA00021735"/>
    </source>
</evidence>